<evidence type="ECO:0000256" key="5">
    <source>
        <dbReference type="ARBA" id="ARBA00023136"/>
    </source>
</evidence>
<feature type="transmembrane region" description="Helical" evidence="7">
    <location>
        <begin position="83"/>
        <end position="103"/>
    </location>
</feature>
<evidence type="ECO:0000256" key="7">
    <source>
        <dbReference type="SAM" id="Phobius"/>
    </source>
</evidence>
<feature type="transmembrane region" description="Helical" evidence="7">
    <location>
        <begin position="768"/>
        <end position="789"/>
    </location>
</feature>
<feature type="transmembrane region" description="Helical" evidence="7">
    <location>
        <begin position="115"/>
        <end position="133"/>
    </location>
</feature>
<feature type="transmembrane region" description="Helical" evidence="7">
    <location>
        <begin position="609"/>
        <end position="630"/>
    </location>
</feature>
<feature type="transmembrane region" description="Helical" evidence="7">
    <location>
        <begin position="54"/>
        <end position="71"/>
    </location>
</feature>
<dbReference type="AlphaFoldDB" id="A0AAN9G2D3"/>
<evidence type="ECO:0000256" key="2">
    <source>
        <dbReference type="ARBA" id="ARBA00009773"/>
    </source>
</evidence>
<comment type="subcellular location">
    <subcellularLocation>
        <location evidence="1">Membrane</location>
        <topology evidence="1">Multi-pass membrane protein</topology>
    </subcellularLocation>
</comment>
<evidence type="ECO:0000256" key="4">
    <source>
        <dbReference type="ARBA" id="ARBA00022989"/>
    </source>
</evidence>
<feature type="compositionally biased region" description="Low complexity" evidence="6">
    <location>
        <begin position="309"/>
        <end position="331"/>
    </location>
</feature>
<evidence type="ECO:0000256" key="3">
    <source>
        <dbReference type="ARBA" id="ARBA00022692"/>
    </source>
</evidence>
<feature type="region of interest" description="Disordered" evidence="6">
    <location>
        <begin position="309"/>
        <end position="338"/>
    </location>
</feature>
<protein>
    <recommendedName>
        <fullName evidence="10">Transmembrane protein 245</fullName>
    </recommendedName>
</protein>
<keyword evidence="3 7" id="KW-0812">Transmembrane</keyword>
<comment type="similarity">
    <text evidence="2">Belongs to the autoinducer-2 exporter (AI-2E) (TC 2.A.86) family.</text>
</comment>
<dbReference type="PANTHER" id="PTHR21716">
    <property type="entry name" value="TRANSMEMBRANE PROTEIN"/>
    <property type="match status" value="1"/>
</dbReference>
<reference evidence="8 9" key="1">
    <citation type="submission" date="2024-02" db="EMBL/GenBank/DDBJ databases">
        <title>Chromosome-scale genome assembly of the rough periwinkle Littorina saxatilis.</title>
        <authorList>
            <person name="De Jode A."/>
            <person name="Faria R."/>
            <person name="Formenti G."/>
            <person name="Sims Y."/>
            <person name="Smith T.P."/>
            <person name="Tracey A."/>
            <person name="Wood J.M.D."/>
            <person name="Zagrodzka Z.B."/>
            <person name="Johannesson K."/>
            <person name="Butlin R.K."/>
            <person name="Leder E.H."/>
        </authorList>
    </citation>
    <scope>NUCLEOTIDE SEQUENCE [LARGE SCALE GENOMIC DNA]</scope>
    <source>
        <strain evidence="8">Snail1</strain>
        <tissue evidence="8">Muscle</tissue>
    </source>
</reference>
<evidence type="ECO:0000313" key="9">
    <source>
        <dbReference type="Proteomes" id="UP001374579"/>
    </source>
</evidence>
<feature type="transmembrane region" description="Helical" evidence="7">
    <location>
        <begin position="166"/>
        <end position="183"/>
    </location>
</feature>
<dbReference type="EMBL" id="JBAMIC010000021">
    <property type="protein sequence ID" value="KAK7092823.1"/>
    <property type="molecule type" value="Genomic_DNA"/>
</dbReference>
<feature type="transmembrane region" description="Helical" evidence="7">
    <location>
        <begin position="27"/>
        <end position="48"/>
    </location>
</feature>
<accession>A0AAN9G2D3</accession>
<dbReference type="GO" id="GO:0016020">
    <property type="term" value="C:membrane"/>
    <property type="evidence" value="ECO:0007669"/>
    <property type="project" value="UniProtKB-SubCell"/>
</dbReference>
<keyword evidence="9" id="KW-1185">Reference proteome</keyword>
<keyword evidence="4 7" id="KW-1133">Transmembrane helix</keyword>
<feature type="transmembrane region" description="Helical" evidence="7">
    <location>
        <begin position="738"/>
        <end position="761"/>
    </location>
</feature>
<evidence type="ECO:0000256" key="6">
    <source>
        <dbReference type="SAM" id="MobiDB-lite"/>
    </source>
</evidence>
<feature type="transmembrane region" description="Helical" evidence="7">
    <location>
        <begin position="801"/>
        <end position="829"/>
    </location>
</feature>
<comment type="caution">
    <text evidence="8">The sequence shown here is derived from an EMBL/GenBank/DDBJ whole genome shotgun (WGS) entry which is preliminary data.</text>
</comment>
<feature type="transmembrane region" description="Helical" evidence="7">
    <location>
        <begin position="348"/>
        <end position="377"/>
    </location>
</feature>
<feature type="transmembrane region" description="Helical" evidence="7">
    <location>
        <begin position="215"/>
        <end position="233"/>
    </location>
</feature>
<evidence type="ECO:0000313" key="8">
    <source>
        <dbReference type="EMBL" id="KAK7092823.1"/>
    </source>
</evidence>
<dbReference type="PANTHER" id="PTHR21716:SF4">
    <property type="entry name" value="TRANSMEMBRANE PROTEIN 245"/>
    <property type="match status" value="1"/>
</dbReference>
<evidence type="ECO:0008006" key="10">
    <source>
        <dbReference type="Google" id="ProtNLM"/>
    </source>
</evidence>
<name>A0AAN9G2D3_9CAEN</name>
<keyword evidence="5 7" id="KW-0472">Membrane</keyword>
<proteinExistence type="inferred from homology"/>
<evidence type="ECO:0000256" key="1">
    <source>
        <dbReference type="ARBA" id="ARBA00004141"/>
    </source>
</evidence>
<sequence length="873" mass="94791">MASPSLEYLNNVWQYVPQGHEKALKQAFYNTVANIFVLLAAAAVVAVYFVFSPFVRPLCWALLCGTFLYPFKRTLTDVLRRWLNGLSSSGTPFFVGLVILPVQVMATTSDTLSDIIWNNLGLILGIFAGLPLLQLLYHFLPLYSVVQVVMSVLNFIYDFLGYFSSFWVWTLLIAYLIIVAVYWTPESRGVLSRLAIPVWLSLVLQIAAAAGPLRVPLLIAMVTMMVVGFVSELKQTSEQEGKGDGEVSPTLSAARALLGWQSSPSKGEGQTDAKGEGSEGATTGTAKLETGPVVKPTTVPFAASVATASSSTPSVKPTSLSVKRPAESGSSSEEKGSKSEETSLGSRFLLMCLWAHVLVRLWMHLWLILILLLIPLIHLGFKKLGGMNLVHDIWSRITGSVGSWLRTRQDAVAPRSVRGVGKLLMRGDRKLIGVLESSLDSATSTLMILTLLIGTFTFTIIGFIQIQRESMHIVTVSSNIFNNTVNPDLSQWLPNETAVQDTMDSMVGKAYTYGRTFITTKVRELMAGDERANVTHVELQVLEVWDQVYDKWFSKNTTSKSPLTMPDVGDVGALWDTMSQGSILNISKITAFAQENVGTFLSVLESVWAVIRGNMNLIISILTSTLSVVFGGGTAILNFVVSAAIFLTTLFYLLAFSGSQYKPVEFFTSMSPSLGAGGSTSSSSPPTSGDRFGKAVEEAISGVFMASLKMSAFYGLWTWLIHLVFGLDIVFIPSALAAVFAAIPFVGAYWACIPGVVDIWLVQGQGLAALAFLLAHMLPSYVVDTAIYSEIKEGHPFLTGLAIAGGMYCMGLEGAILGPILLCCLIVLINVYGSMLRSETPTSEVRINPARKTELMHGAYNVKRSLSSHSVTH</sequence>
<feature type="transmembrane region" description="Helical" evidence="7">
    <location>
        <begin position="140"/>
        <end position="160"/>
    </location>
</feature>
<feature type="transmembrane region" description="Helical" evidence="7">
    <location>
        <begin position="445"/>
        <end position="464"/>
    </location>
</feature>
<dbReference type="Proteomes" id="UP001374579">
    <property type="component" value="Unassembled WGS sequence"/>
</dbReference>
<feature type="transmembrane region" description="Helical" evidence="7">
    <location>
        <begin position="636"/>
        <end position="656"/>
    </location>
</feature>
<dbReference type="InterPro" id="IPR002549">
    <property type="entry name" value="AI-2E-like"/>
</dbReference>
<feature type="transmembrane region" description="Helical" evidence="7">
    <location>
        <begin position="190"/>
        <end position="209"/>
    </location>
</feature>
<feature type="region of interest" description="Disordered" evidence="6">
    <location>
        <begin position="261"/>
        <end position="292"/>
    </location>
</feature>
<gene>
    <name evidence="8" type="ORF">V1264_008511</name>
</gene>
<organism evidence="8 9">
    <name type="scientific">Littorina saxatilis</name>
    <dbReference type="NCBI Taxonomy" id="31220"/>
    <lineage>
        <taxon>Eukaryota</taxon>
        <taxon>Metazoa</taxon>
        <taxon>Spiralia</taxon>
        <taxon>Lophotrochozoa</taxon>
        <taxon>Mollusca</taxon>
        <taxon>Gastropoda</taxon>
        <taxon>Caenogastropoda</taxon>
        <taxon>Littorinimorpha</taxon>
        <taxon>Littorinoidea</taxon>
        <taxon>Littorinidae</taxon>
        <taxon>Littorina</taxon>
    </lineage>
</organism>